<dbReference type="CDD" id="cd20736">
    <property type="entry name" value="PoNe_Nuclease"/>
    <property type="match status" value="1"/>
</dbReference>
<dbReference type="HAMAP" id="MF_00048">
    <property type="entry name" value="UPF0102"/>
    <property type="match status" value="1"/>
</dbReference>
<dbReference type="InterPro" id="IPR003509">
    <property type="entry name" value="UPF0102_YraN-like"/>
</dbReference>
<gene>
    <name evidence="3" type="ORF">Ami3637_12800</name>
</gene>
<evidence type="ECO:0000256" key="2">
    <source>
        <dbReference type="HAMAP-Rule" id="MF_00048"/>
    </source>
</evidence>
<dbReference type="RefSeq" id="WP_162362924.1">
    <property type="nucleotide sequence ID" value="NZ_CP047591.1"/>
</dbReference>
<dbReference type="Pfam" id="PF02021">
    <property type="entry name" value="UPF0102"/>
    <property type="match status" value="1"/>
</dbReference>
<dbReference type="NCBIfam" id="NF009150">
    <property type="entry name" value="PRK12497.1-3"/>
    <property type="match status" value="1"/>
</dbReference>
<reference evidence="3 4" key="1">
    <citation type="submission" date="2020-01" db="EMBL/GenBank/DDBJ databases">
        <title>Genomic analysis of Aminipila sp. CBA3637.</title>
        <authorList>
            <person name="Kim Y.B."/>
            <person name="Roh S.W."/>
        </authorList>
    </citation>
    <scope>NUCLEOTIDE SEQUENCE [LARGE SCALE GENOMIC DNA]</scope>
    <source>
        <strain evidence="3 4">CBA3637</strain>
    </source>
</reference>
<dbReference type="NCBIfam" id="NF009154">
    <property type="entry name" value="PRK12497.3-3"/>
    <property type="match status" value="1"/>
</dbReference>
<name>A0A6P1MM40_9FIRM</name>
<evidence type="ECO:0000256" key="1">
    <source>
        <dbReference type="ARBA" id="ARBA00006738"/>
    </source>
</evidence>
<evidence type="ECO:0000313" key="4">
    <source>
        <dbReference type="Proteomes" id="UP000463883"/>
    </source>
</evidence>
<dbReference type="InterPro" id="IPR011335">
    <property type="entry name" value="Restrct_endonuc-II-like"/>
</dbReference>
<evidence type="ECO:0000313" key="3">
    <source>
        <dbReference type="EMBL" id="QHI73158.1"/>
    </source>
</evidence>
<organism evidence="3 4">
    <name type="scientific">Aminipila terrae</name>
    <dbReference type="NCBI Taxonomy" id="2697030"/>
    <lineage>
        <taxon>Bacteria</taxon>
        <taxon>Bacillati</taxon>
        <taxon>Bacillota</taxon>
        <taxon>Clostridia</taxon>
        <taxon>Peptostreptococcales</taxon>
        <taxon>Anaerovoracaceae</taxon>
        <taxon>Aminipila</taxon>
    </lineage>
</organism>
<dbReference type="GO" id="GO:0003676">
    <property type="term" value="F:nucleic acid binding"/>
    <property type="evidence" value="ECO:0007669"/>
    <property type="project" value="InterPro"/>
</dbReference>
<proteinExistence type="inferred from homology"/>
<dbReference type="SUPFAM" id="SSF52980">
    <property type="entry name" value="Restriction endonuclease-like"/>
    <property type="match status" value="1"/>
</dbReference>
<dbReference type="EMBL" id="CP047591">
    <property type="protein sequence ID" value="QHI73158.1"/>
    <property type="molecule type" value="Genomic_DNA"/>
</dbReference>
<protein>
    <recommendedName>
        <fullName evidence="2">UPF0102 protein Ami3637_12800</fullName>
    </recommendedName>
</protein>
<accession>A0A6P1MM40</accession>
<dbReference type="AlphaFoldDB" id="A0A6P1MM40"/>
<dbReference type="Proteomes" id="UP000463883">
    <property type="component" value="Chromosome"/>
</dbReference>
<dbReference type="PANTHER" id="PTHR34039">
    <property type="entry name" value="UPF0102 PROTEIN YRAN"/>
    <property type="match status" value="1"/>
</dbReference>
<sequence>MSLGVQGEEVAANYLKNKGYQVLERNFRCRMGEVDIIACIDRTLVFVEVKTRRSLSYGLPCESVTKTKQLHLRRVAAFYVMKNNIGNISRRIDVVEILYRGEKAYIRHTENAF</sequence>
<comment type="similarity">
    <text evidence="1 2">Belongs to the UPF0102 family.</text>
</comment>
<dbReference type="PANTHER" id="PTHR34039:SF1">
    <property type="entry name" value="UPF0102 PROTEIN YRAN"/>
    <property type="match status" value="1"/>
</dbReference>
<dbReference type="Gene3D" id="3.40.1350.10">
    <property type="match status" value="1"/>
</dbReference>
<keyword evidence="4" id="KW-1185">Reference proteome</keyword>
<dbReference type="KEGG" id="amic:Ami3637_12800"/>
<dbReference type="InterPro" id="IPR011856">
    <property type="entry name" value="tRNA_endonuc-like_dom_sf"/>
</dbReference>